<protein>
    <submittedName>
        <fullName evidence="2">Uncharacterized protein</fullName>
    </submittedName>
</protein>
<gene>
    <name evidence="2" type="ORF">F0562_030629</name>
</gene>
<evidence type="ECO:0000313" key="3">
    <source>
        <dbReference type="Proteomes" id="UP000325577"/>
    </source>
</evidence>
<sequence>MNSPIIEGTDVARVSTPSSRRKRKNMVTAEQKGEASVRVLRENGPPTAFHQRCFEDGMESELGYDPRGVGSNEHFPSRPWYESHDLEAQLQLQLMSSVEVANKIEELKKKLEKIKMELGTS</sequence>
<proteinExistence type="predicted"/>
<organism evidence="2 3">
    <name type="scientific">Nyssa sinensis</name>
    <dbReference type="NCBI Taxonomy" id="561372"/>
    <lineage>
        <taxon>Eukaryota</taxon>
        <taxon>Viridiplantae</taxon>
        <taxon>Streptophyta</taxon>
        <taxon>Embryophyta</taxon>
        <taxon>Tracheophyta</taxon>
        <taxon>Spermatophyta</taxon>
        <taxon>Magnoliopsida</taxon>
        <taxon>eudicotyledons</taxon>
        <taxon>Gunneridae</taxon>
        <taxon>Pentapetalae</taxon>
        <taxon>asterids</taxon>
        <taxon>Cornales</taxon>
        <taxon>Nyssaceae</taxon>
        <taxon>Nyssa</taxon>
    </lineage>
</organism>
<reference evidence="2 3" key="1">
    <citation type="submission" date="2019-09" db="EMBL/GenBank/DDBJ databases">
        <title>A chromosome-level genome assembly of the Chinese tupelo Nyssa sinensis.</title>
        <authorList>
            <person name="Yang X."/>
            <person name="Kang M."/>
            <person name="Yang Y."/>
            <person name="Xiong H."/>
            <person name="Wang M."/>
            <person name="Zhang Z."/>
            <person name="Wang Z."/>
            <person name="Wu H."/>
            <person name="Ma T."/>
            <person name="Liu J."/>
            <person name="Xi Z."/>
        </authorList>
    </citation>
    <scope>NUCLEOTIDE SEQUENCE [LARGE SCALE GENOMIC DNA]</scope>
    <source>
        <strain evidence="2">J267</strain>
        <tissue evidence="2">Leaf</tissue>
    </source>
</reference>
<feature type="region of interest" description="Disordered" evidence="1">
    <location>
        <begin position="1"/>
        <end position="35"/>
    </location>
</feature>
<dbReference type="EMBL" id="CM018040">
    <property type="protein sequence ID" value="KAA8535626.1"/>
    <property type="molecule type" value="Genomic_DNA"/>
</dbReference>
<dbReference type="Proteomes" id="UP000325577">
    <property type="component" value="Linkage Group LG17"/>
</dbReference>
<accession>A0A5J5B0C4</accession>
<evidence type="ECO:0000256" key="1">
    <source>
        <dbReference type="SAM" id="MobiDB-lite"/>
    </source>
</evidence>
<keyword evidence="3" id="KW-1185">Reference proteome</keyword>
<evidence type="ECO:0000313" key="2">
    <source>
        <dbReference type="EMBL" id="KAA8535626.1"/>
    </source>
</evidence>
<name>A0A5J5B0C4_9ASTE</name>
<dbReference type="AlphaFoldDB" id="A0A5J5B0C4"/>